<dbReference type="Proteomes" id="UP000257039">
    <property type="component" value="Unassembled WGS sequence"/>
</dbReference>
<evidence type="ECO:0000313" key="2">
    <source>
        <dbReference type="EMBL" id="RDH41432.1"/>
    </source>
</evidence>
<comment type="caution">
    <text evidence="2">The sequence shown here is derived from an EMBL/GenBank/DDBJ whole genome shotgun (WGS) entry which is preliminary data.</text>
</comment>
<evidence type="ECO:0000256" key="1">
    <source>
        <dbReference type="SAM" id="MobiDB-lite"/>
    </source>
</evidence>
<keyword evidence="3" id="KW-1185">Reference proteome</keyword>
<name>A0A4P9VIG2_9GAMM</name>
<reference evidence="2 3" key="1">
    <citation type="submission" date="2017-04" db="EMBL/GenBank/DDBJ databases">
        <title>Draft genome sequence of Zooshikella ganghwensis VG4 isolated from Red Sea sediments.</title>
        <authorList>
            <person name="Rehman Z."/>
            <person name="Alam I."/>
            <person name="Kamau A."/>
            <person name="Bajic V."/>
            <person name="Leiknes T."/>
        </authorList>
    </citation>
    <scope>NUCLEOTIDE SEQUENCE [LARGE SCALE GENOMIC DNA]</scope>
    <source>
        <strain evidence="2 3">VG4</strain>
    </source>
</reference>
<dbReference type="EMBL" id="NDXW01000009">
    <property type="protein sequence ID" value="RDH41432.1"/>
    <property type="molecule type" value="Genomic_DNA"/>
</dbReference>
<gene>
    <name evidence="2" type="ORF">B9G39_28660</name>
</gene>
<feature type="compositionally biased region" description="Polar residues" evidence="1">
    <location>
        <begin position="8"/>
        <end position="25"/>
    </location>
</feature>
<evidence type="ECO:0000313" key="3">
    <source>
        <dbReference type="Proteomes" id="UP000257039"/>
    </source>
</evidence>
<dbReference type="RefSeq" id="WP_094789884.1">
    <property type="nucleotide sequence ID" value="NZ_NDXW01000009.1"/>
</dbReference>
<protein>
    <submittedName>
        <fullName evidence="2">Uncharacterized protein</fullName>
    </submittedName>
</protein>
<proteinExistence type="predicted"/>
<dbReference type="AlphaFoldDB" id="A0A4P9VIG2"/>
<organism evidence="2 3">
    <name type="scientific">Zooshikella ganghwensis</name>
    <dbReference type="NCBI Taxonomy" id="202772"/>
    <lineage>
        <taxon>Bacteria</taxon>
        <taxon>Pseudomonadati</taxon>
        <taxon>Pseudomonadota</taxon>
        <taxon>Gammaproteobacteria</taxon>
        <taxon>Oceanospirillales</taxon>
        <taxon>Zooshikellaceae</taxon>
        <taxon>Zooshikella</taxon>
    </lineage>
</organism>
<accession>A0A4P9VIG2</accession>
<sequence>MTVDIGDSRTNNGFNGDSGTQSNDAEIQIGGSTQYSDHVAIFDDLRIFGNDSSPTSELVISPDIVTSGSEINITVMDKYLAWDNNEGISDHFSSPYLHALNGQADSEGPINYDIFASFNRVISSNSRIGAGVGEVTICLRTTDEGRCFASVPTSSTILLMTLGLVGLGSLRIKLAVLNLV</sequence>
<feature type="region of interest" description="Disordered" evidence="1">
    <location>
        <begin position="1"/>
        <end position="25"/>
    </location>
</feature>